<keyword evidence="2" id="KW-0808">Transferase</keyword>
<comment type="caution">
    <text evidence="2">The sequence shown here is derived from an EMBL/GenBank/DDBJ whole genome shotgun (WGS) entry which is preliminary data.</text>
</comment>
<keyword evidence="3" id="KW-1185">Reference proteome</keyword>
<dbReference type="GO" id="GO:0032259">
    <property type="term" value="P:methylation"/>
    <property type="evidence" value="ECO:0007669"/>
    <property type="project" value="UniProtKB-KW"/>
</dbReference>
<accession>A0ABP9MXW0</accession>
<keyword evidence="2" id="KW-0489">Methyltransferase</keyword>
<organism evidence="2 3">
    <name type="scientific">Wohlfahrtiimonas larvae</name>
    <dbReference type="NCBI Taxonomy" id="1157986"/>
    <lineage>
        <taxon>Bacteria</taxon>
        <taxon>Pseudomonadati</taxon>
        <taxon>Pseudomonadota</taxon>
        <taxon>Gammaproteobacteria</taxon>
        <taxon>Cardiobacteriales</taxon>
        <taxon>Ignatzschineriaceae</taxon>
        <taxon>Wohlfahrtiimonas</taxon>
    </lineage>
</organism>
<dbReference type="RefSeq" id="WP_077926774.1">
    <property type="nucleotide sequence ID" value="NZ_BAABKE010000009.1"/>
</dbReference>
<name>A0ABP9MXW0_9GAMM</name>
<dbReference type="SUPFAM" id="SSF53335">
    <property type="entry name" value="S-adenosyl-L-methionine-dependent methyltransferases"/>
    <property type="match status" value="1"/>
</dbReference>
<reference evidence="3" key="1">
    <citation type="journal article" date="2019" name="Int. J. Syst. Evol. Microbiol.">
        <title>The Global Catalogue of Microorganisms (GCM) 10K type strain sequencing project: providing services to taxonomists for standard genome sequencing and annotation.</title>
        <authorList>
            <consortium name="The Broad Institute Genomics Platform"/>
            <consortium name="The Broad Institute Genome Sequencing Center for Infectious Disease"/>
            <person name="Wu L."/>
            <person name="Ma J."/>
        </authorList>
    </citation>
    <scope>NUCLEOTIDE SEQUENCE [LARGE SCALE GENOMIC DNA]</scope>
    <source>
        <strain evidence="3">JCM 18424</strain>
    </source>
</reference>
<dbReference type="Proteomes" id="UP001500631">
    <property type="component" value="Unassembled WGS sequence"/>
</dbReference>
<dbReference type="Pfam" id="PF13649">
    <property type="entry name" value="Methyltransf_25"/>
    <property type="match status" value="1"/>
</dbReference>
<dbReference type="EMBL" id="BAABKE010000009">
    <property type="protein sequence ID" value="GAA5103654.1"/>
    <property type="molecule type" value="Genomic_DNA"/>
</dbReference>
<evidence type="ECO:0000313" key="3">
    <source>
        <dbReference type="Proteomes" id="UP001500631"/>
    </source>
</evidence>
<gene>
    <name evidence="2" type="primary">rquA</name>
    <name evidence="2" type="ORF">GCM10023338_22490</name>
</gene>
<feature type="domain" description="Methyltransferase" evidence="1">
    <location>
        <begin position="82"/>
        <end position="170"/>
    </location>
</feature>
<dbReference type="Gene3D" id="3.40.50.150">
    <property type="entry name" value="Vaccinia Virus protein VP39"/>
    <property type="match status" value="1"/>
</dbReference>
<proteinExistence type="predicted"/>
<protein>
    <submittedName>
        <fullName evidence="2">Rhodoquinone biosynthesis methyltransferase RquA</fullName>
    </submittedName>
</protein>
<dbReference type="NCBIfam" id="NF038261">
    <property type="entry name" value="rhodoquin_RquA"/>
    <property type="match status" value="1"/>
</dbReference>
<dbReference type="InterPro" id="IPR029063">
    <property type="entry name" value="SAM-dependent_MTases_sf"/>
</dbReference>
<evidence type="ECO:0000259" key="1">
    <source>
        <dbReference type="Pfam" id="PF13649"/>
    </source>
</evidence>
<dbReference type="GO" id="GO:0008168">
    <property type="term" value="F:methyltransferase activity"/>
    <property type="evidence" value="ECO:0007669"/>
    <property type="project" value="UniProtKB-KW"/>
</dbReference>
<dbReference type="InterPro" id="IPR041698">
    <property type="entry name" value="Methyltransf_25"/>
</dbReference>
<sequence>MIEHYKNETDRELVKVECAEENIPEYLKEVYDWAYVNPKYVRFLDHDATVWSLLFLNAGRLMNRYLDLIEPGMRVWQVAHVYGSLVVDVANKVGKDGEFHLTDCTPVQLEQAHRKLNSFSQAKVIASDAALYQADQPFDLVCSFMLLHEVPEDMKHKIVDRMLDNVAENGKVVFVDYHQPKKYWQPFRTILQLVNHYLEPFSKALWENEIQSYASRKDEFDWQKETIFGGVYQCVIATRKK</sequence>
<evidence type="ECO:0000313" key="2">
    <source>
        <dbReference type="EMBL" id="GAA5103654.1"/>
    </source>
</evidence>